<accession>X1LIV1</accession>
<dbReference type="EMBL" id="BARV01018359">
    <property type="protein sequence ID" value="GAI19302.1"/>
    <property type="molecule type" value="Genomic_DNA"/>
</dbReference>
<sequence length="35" mass="3869">MAEAAAALEKIRLTCGEQGQFRTGYRGNNMLPEEI</sequence>
<feature type="non-terminal residue" evidence="1">
    <location>
        <position position="35"/>
    </location>
</feature>
<protein>
    <submittedName>
        <fullName evidence="1">Uncharacterized protein</fullName>
    </submittedName>
</protein>
<reference evidence="1" key="1">
    <citation type="journal article" date="2014" name="Front. Microbiol.">
        <title>High frequency of phylogenetically diverse reductive dehalogenase-homologous genes in deep subseafloor sedimentary metagenomes.</title>
        <authorList>
            <person name="Kawai M."/>
            <person name="Futagami T."/>
            <person name="Toyoda A."/>
            <person name="Takaki Y."/>
            <person name="Nishi S."/>
            <person name="Hori S."/>
            <person name="Arai W."/>
            <person name="Tsubouchi T."/>
            <person name="Morono Y."/>
            <person name="Uchiyama I."/>
            <person name="Ito T."/>
            <person name="Fujiyama A."/>
            <person name="Inagaki F."/>
            <person name="Takami H."/>
        </authorList>
    </citation>
    <scope>NUCLEOTIDE SEQUENCE</scope>
    <source>
        <strain evidence="1">Expedition CK06-06</strain>
    </source>
</reference>
<name>X1LIV1_9ZZZZ</name>
<gene>
    <name evidence="1" type="ORF">S06H3_31069</name>
</gene>
<dbReference type="AlphaFoldDB" id="X1LIV1"/>
<organism evidence="1">
    <name type="scientific">marine sediment metagenome</name>
    <dbReference type="NCBI Taxonomy" id="412755"/>
    <lineage>
        <taxon>unclassified sequences</taxon>
        <taxon>metagenomes</taxon>
        <taxon>ecological metagenomes</taxon>
    </lineage>
</organism>
<proteinExistence type="predicted"/>
<comment type="caution">
    <text evidence="1">The sequence shown here is derived from an EMBL/GenBank/DDBJ whole genome shotgun (WGS) entry which is preliminary data.</text>
</comment>
<evidence type="ECO:0000313" key="1">
    <source>
        <dbReference type="EMBL" id="GAI19302.1"/>
    </source>
</evidence>